<evidence type="ECO:0000256" key="1">
    <source>
        <dbReference type="ARBA" id="ARBA00022908"/>
    </source>
</evidence>
<dbReference type="InterPro" id="IPR002104">
    <property type="entry name" value="Integrase_catalytic"/>
</dbReference>
<evidence type="ECO:0000256" key="4">
    <source>
        <dbReference type="PROSITE-ProRule" id="PRU01248"/>
    </source>
</evidence>
<dbReference type="PROSITE" id="PS51900">
    <property type="entry name" value="CB"/>
    <property type="match status" value="1"/>
</dbReference>
<evidence type="ECO:0000256" key="3">
    <source>
        <dbReference type="ARBA" id="ARBA00023172"/>
    </source>
</evidence>
<dbReference type="GO" id="GO:0006310">
    <property type="term" value="P:DNA recombination"/>
    <property type="evidence" value="ECO:0007669"/>
    <property type="project" value="UniProtKB-KW"/>
</dbReference>
<dbReference type="EMBL" id="VFQF01000001">
    <property type="protein sequence ID" value="TQN47704.1"/>
    <property type="molecule type" value="Genomic_DNA"/>
</dbReference>
<dbReference type="SUPFAM" id="SSF56349">
    <property type="entry name" value="DNA breaking-rejoining enzymes"/>
    <property type="match status" value="1"/>
</dbReference>
<dbReference type="Pfam" id="PF00589">
    <property type="entry name" value="Phage_integrase"/>
    <property type="match status" value="1"/>
</dbReference>
<feature type="domain" description="Core-binding (CB)" evidence="6">
    <location>
        <begin position="7"/>
        <end position="100"/>
    </location>
</feature>
<organism evidence="7 8">
    <name type="scientific">Humibacillus xanthopallidus</name>
    <dbReference type="NCBI Taxonomy" id="412689"/>
    <lineage>
        <taxon>Bacteria</taxon>
        <taxon>Bacillati</taxon>
        <taxon>Actinomycetota</taxon>
        <taxon>Actinomycetes</taxon>
        <taxon>Micrococcales</taxon>
        <taxon>Intrasporangiaceae</taxon>
        <taxon>Humibacillus</taxon>
    </lineage>
</organism>
<sequence>MAPLDTTRLAPVLHEYFTAYLVTQRAMSDATIRTYRDTWRLFLRFLAQARHVPAHQLAVTDVDAASVLAFLEHLETSRGNSAATRNLRLAAIKSMMAFHATKAPEQLDTAARIHAIPVKKKPKPQPTFLTSVEAQALLDAIGADTWTGRRDRAMFALAVQTGLRLSELTGLHIDSLHLGAGPHVACTGKGRKRRTTPLTTATAAVLTGYLHERKARPGDVLFPNPQGRALSPDAVQQRLSVYEARAVTSCPELAGKHVSVHTLRHTAAMRFLEAGIDAAVIALWLGHESTATTSMYLHADLNIKRAALERTRHPDTPAGDYHPDDPLLAWLQSL</sequence>
<dbReference type="Gene3D" id="1.10.150.130">
    <property type="match status" value="1"/>
</dbReference>
<dbReference type="InterPro" id="IPR011010">
    <property type="entry name" value="DNA_brk_join_enz"/>
</dbReference>
<keyword evidence="2 4" id="KW-0238">DNA-binding</keyword>
<dbReference type="InterPro" id="IPR044068">
    <property type="entry name" value="CB"/>
</dbReference>
<dbReference type="PANTHER" id="PTHR30349">
    <property type="entry name" value="PHAGE INTEGRASE-RELATED"/>
    <property type="match status" value="1"/>
</dbReference>
<dbReference type="AlphaFoldDB" id="A0A543PUF1"/>
<dbReference type="Pfam" id="PF02899">
    <property type="entry name" value="Phage_int_SAM_1"/>
    <property type="match status" value="1"/>
</dbReference>
<evidence type="ECO:0000259" key="5">
    <source>
        <dbReference type="PROSITE" id="PS51898"/>
    </source>
</evidence>
<dbReference type="Proteomes" id="UP000320085">
    <property type="component" value="Unassembled WGS sequence"/>
</dbReference>
<dbReference type="GO" id="GO:0015074">
    <property type="term" value="P:DNA integration"/>
    <property type="evidence" value="ECO:0007669"/>
    <property type="project" value="UniProtKB-KW"/>
</dbReference>
<gene>
    <name evidence="7" type="ORF">FHX52_0813</name>
</gene>
<name>A0A543PUF1_9MICO</name>
<evidence type="ECO:0000313" key="8">
    <source>
        <dbReference type="Proteomes" id="UP000320085"/>
    </source>
</evidence>
<dbReference type="PROSITE" id="PS51898">
    <property type="entry name" value="TYR_RECOMBINASE"/>
    <property type="match status" value="1"/>
</dbReference>
<dbReference type="Gene3D" id="1.10.443.10">
    <property type="entry name" value="Intergrase catalytic core"/>
    <property type="match status" value="1"/>
</dbReference>
<comment type="caution">
    <text evidence="7">The sequence shown here is derived from an EMBL/GenBank/DDBJ whole genome shotgun (WGS) entry which is preliminary data.</text>
</comment>
<evidence type="ECO:0000313" key="7">
    <source>
        <dbReference type="EMBL" id="TQN47704.1"/>
    </source>
</evidence>
<protein>
    <submittedName>
        <fullName evidence="7">Site-specific recombinase XerD</fullName>
    </submittedName>
</protein>
<dbReference type="InterPro" id="IPR050090">
    <property type="entry name" value="Tyrosine_recombinase_XerCD"/>
</dbReference>
<proteinExistence type="predicted"/>
<keyword evidence="3" id="KW-0233">DNA recombination</keyword>
<dbReference type="GO" id="GO:0003677">
    <property type="term" value="F:DNA binding"/>
    <property type="evidence" value="ECO:0007669"/>
    <property type="project" value="UniProtKB-UniRule"/>
</dbReference>
<evidence type="ECO:0000259" key="6">
    <source>
        <dbReference type="PROSITE" id="PS51900"/>
    </source>
</evidence>
<dbReference type="InterPro" id="IPR004107">
    <property type="entry name" value="Integrase_SAM-like_N"/>
</dbReference>
<dbReference type="OrthoDB" id="9801717at2"/>
<dbReference type="InterPro" id="IPR010998">
    <property type="entry name" value="Integrase_recombinase_N"/>
</dbReference>
<dbReference type="PANTHER" id="PTHR30349:SF81">
    <property type="entry name" value="TYROSINE RECOMBINASE XERC"/>
    <property type="match status" value="1"/>
</dbReference>
<feature type="domain" description="Tyr recombinase" evidence="5">
    <location>
        <begin position="124"/>
        <end position="309"/>
    </location>
</feature>
<accession>A0A543PUF1</accession>
<evidence type="ECO:0000256" key="2">
    <source>
        <dbReference type="ARBA" id="ARBA00023125"/>
    </source>
</evidence>
<reference evidence="7 8" key="1">
    <citation type="submission" date="2019-06" db="EMBL/GenBank/DDBJ databases">
        <title>Sequencing the genomes of 1000 actinobacteria strains.</title>
        <authorList>
            <person name="Klenk H.-P."/>
        </authorList>
    </citation>
    <scope>NUCLEOTIDE SEQUENCE [LARGE SCALE GENOMIC DNA]</scope>
    <source>
        <strain evidence="7 8">DSM 21776</strain>
    </source>
</reference>
<dbReference type="InterPro" id="IPR013762">
    <property type="entry name" value="Integrase-like_cat_sf"/>
</dbReference>
<keyword evidence="1" id="KW-0229">DNA integration</keyword>